<gene>
    <name evidence="1" type="ORF">PsorP6_007498</name>
</gene>
<evidence type="ECO:0000313" key="1">
    <source>
        <dbReference type="EMBL" id="KAI9915003.1"/>
    </source>
</evidence>
<name>A0ACC0WAN5_9STRA</name>
<accession>A0ACC0WAN5</accession>
<sequence length="104" mass="11603">MMLLSTLQLASMRSSSDHATSATSASTVRPFHPLNEKKAASIARSHIVCLSSVAQRTPNSVWSVLHSIQRERELEHPCADHKAARIDRLSLRRSSDRDRSNARN</sequence>
<dbReference type="Proteomes" id="UP001163321">
    <property type="component" value="Chromosome 3"/>
</dbReference>
<reference evidence="1 2" key="1">
    <citation type="journal article" date="2022" name="bioRxiv">
        <title>The genome of the oomycete Peronosclerospora sorghi, a cosmopolitan pathogen of maize and sorghum, is inflated with dispersed pseudogenes.</title>
        <authorList>
            <person name="Fletcher K."/>
            <person name="Martin F."/>
            <person name="Isakeit T."/>
            <person name="Cavanaugh K."/>
            <person name="Magill C."/>
            <person name="Michelmore R."/>
        </authorList>
    </citation>
    <scope>NUCLEOTIDE SEQUENCE [LARGE SCALE GENOMIC DNA]</scope>
    <source>
        <strain evidence="1">P6</strain>
    </source>
</reference>
<protein>
    <submittedName>
        <fullName evidence="1">Uncharacterized protein</fullName>
    </submittedName>
</protein>
<proteinExistence type="predicted"/>
<evidence type="ECO:0000313" key="2">
    <source>
        <dbReference type="Proteomes" id="UP001163321"/>
    </source>
</evidence>
<dbReference type="EMBL" id="CM047582">
    <property type="protein sequence ID" value="KAI9915003.1"/>
    <property type="molecule type" value="Genomic_DNA"/>
</dbReference>
<comment type="caution">
    <text evidence="1">The sequence shown here is derived from an EMBL/GenBank/DDBJ whole genome shotgun (WGS) entry which is preliminary data.</text>
</comment>
<organism evidence="1 2">
    <name type="scientific">Peronosclerospora sorghi</name>
    <dbReference type="NCBI Taxonomy" id="230839"/>
    <lineage>
        <taxon>Eukaryota</taxon>
        <taxon>Sar</taxon>
        <taxon>Stramenopiles</taxon>
        <taxon>Oomycota</taxon>
        <taxon>Peronosporomycetes</taxon>
        <taxon>Peronosporales</taxon>
        <taxon>Peronosporaceae</taxon>
        <taxon>Peronosclerospora</taxon>
    </lineage>
</organism>
<keyword evidence="2" id="KW-1185">Reference proteome</keyword>